<evidence type="ECO:0000313" key="2">
    <source>
        <dbReference type="Proteomes" id="UP001642464"/>
    </source>
</evidence>
<protein>
    <submittedName>
        <fullName evidence="1">Uncharacterized protein</fullName>
    </submittedName>
</protein>
<reference evidence="1 2" key="1">
    <citation type="submission" date="2024-02" db="EMBL/GenBank/DDBJ databases">
        <authorList>
            <person name="Chen Y."/>
            <person name="Shah S."/>
            <person name="Dougan E. K."/>
            <person name="Thang M."/>
            <person name="Chan C."/>
        </authorList>
    </citation>
    <scope>NUCLEOTIDE SEQUENCE [LARGE SCALE GENOMIC DNA]</scope>
</reference>
<dbReference type="EMBL" id="CAXAMM010026091">
    <property type="protein sequence ID" value="CAK9058193.1"/>
    <property type="molecule type" value="Genomic_DNA"/>
</dbReference>
<dbReference type="Proteomes" id="UP001642464">
    <property type="component" value="Unassembled WGS sequence"/>
</dbReference>
<name>A0ABP0N435_9DINO</name>
<evidence type="ECO:0000313" key="1">
    <source>
        <dbReference type="EMBL" id="CAK9058193.1"/>
    </source>
</evidence>
<keyword evidence="2" id="KW-1185">Reference proteome</keyword>
<sequence length="162" mass="17875">MARGILRSDLVELLRVEQGLEAPLSLCLTSYAWIFSMYSTNFWLLMTLTIPSQLSSIYTVAMFGREIVDFDLDAAESLQLKERDGRVVLLCLDSGSESHTSDLEEASSEDAAAACAFLKVGHAVRQCSHATRQEWALPTQDHAVQMVKTGRGETGFPGTCFH</sequence>
<organism evidence="1 2">
    <name type="scientific">Durusdinium trenchii</name>
    <dbReference type="NCBI Taxonomy" id="1381693"/>
    <lineage>
        <taxon>Eukaryota</taxon>
        <taxon>Sar</taxon>
        <taxon>Alveolata</taxon>
        <taxon>Dinophyceae</taxon>
        <taxon>Suessiales</taxon>
        <taxon>Symbiodiniaceae</taxon>
        <taxon>Durusdinium</taxon>
    </lineage>
</organism>
<gene>
    <name evidence="1" type="ORF">SCF082_LOCUS31071</name>
</gene>
<comment type="caution">
    <text evidence="1">The sequence shown here is derived from an EMBL/GenBank/DDBJ whole genome shotgun (WGS) entry which is preliminary data.</text>
</comment>
<accession>A0ABP0N435</accession>
<proteinExistence type="predicted"/>